<evidence type="ECO:0000313" key="5">
    <source>
        <dbReference type="EMBL" id="PKY55554.1"/>
    </source>
</evidence>
<evidence type="ECO:0000256" key="3">
    <source>
        <dbReference type="ARBA" id="ARBA00022729"/>
    </source>
</evidence>
<dbReference type="InterPro" id="IPR036465">
    <property type="entry name" value="vWFA_dom_sf"/>
</dbReference>
<dbReference type="Pfam" id="PF25106">
    <property type="entry name" value="VWA_4"/>
    <property type="match status" value="1"/>
</dbReference>
<dbReference type="SUPFAM" id="SSF53300">
    <property type="entry name" value="vWA-like"/>
    <property type="match status" value="1"/>
</dbReference>
<dbReference type="AlphaFoldDB" id="A0A2I1H9K0"/>
<keyword evidence="2" id="KW-0964">Secreted</keyword>
<dbReference type="EMBL" id="LLXI01001888">
    <property type="protein sequence ID" value="PKY55554.1"/>
    <property type="molecule type" value="Genomic_DNA"/>
</dbReference>
<keyword evidence="6" id="KW-1185">Reference proteome</keyword>
<reference evidence="5 6" key="1">
    <citation type="submission" date="2015-10" db="EMBL/GenBank/DDBJ databases">
        <title>Genome analyses suggest a sexual origin of heterokaryosis in a supposedly ancient asexual fungus.</title>
        <authorList>
            <person name="Ropars J."/>
            <person name="Sedzielewska K."/>
            <person name="Noel J."/>
            <person name="Charron P."/>
            <person name="Farinelli L."/>
            <person name="Marton T."/>
            <person name="Kruger M."/>
            <person name="Pelin A."/>
            <person name="Brachmann A."/>
            <person name="Corradi N."/>
        </authorList>
    </citation>
    <scope>NUCLEOTIDE SEQUENCE [LARGE SCALE GENOMIC DNA]</scope>
    <source>
        <strain evidence="5 6">A4</strain>
    </source>
</reference>
<dbReference type="Proteomes" id="UP000234323">
    <property type="component" value="Unassembled WGS sequence"/>
</dbReference>
<dbReference type="CDD" id="cd00198">
    <property type="entry name" value="vWFA"/>
    <property type="match status" value="1"/>
</dbReference>
<feature type="domain" description="VWFA" evidence="4">
    <location>
        <begin position="4"/>
        <end position="200"/>
    </location>
</feature>
<dbReference type="InterPro" id="IPR052969">
    <property type="entry name" value="Thr-specific_kinase-like"/>
</dbReference>
<dbReference type="InterPro" id="IPR002035">
    <property type="entry name" value="VWF_A"/>
</dbReference>
<dbReference type="PANTHER" id="PTHR47763:SF4">
    <property type="entry name" value="ALPHA-PROTEIN KINASE VWKA"/>
    <property type="match status" value="1"/>
</dbReference>
<evidence type="ECO:0000259" key="4">
    <source>
        <dbReference type="PROSITE" id="PS50234"/>
    </source>
</evidence>
<keyword evidence="3" id="KW-0732">Signal</keyword>
<accession>A0A2I1H9K0</accession>
<dbReference type="VEuPathDB" id="FungiDB:RhiirA1_426159"/>
<dbReference type="PANTHER" id="PTHR47763">
    <property type="entry name" value="ALPHA-PROTEIN KINASE VWKA"/>
    <property type="match status" value="1"/>
</dbReference>
<organism evidence="5 6">
    <name type="scientific">Rhizophagus irregularis</name>
    <dbReference type="NCBI Taxonomy" id="588596"/>
    <lineage>
        <taxon>Eukaryota</taxon>
        <taxon>Fungi</taxon>
        <taxon>Fungi incertae sedis</taxon>
        <taxon>Mucoromycota</taxon>
        <taxon>Glomeromycotina</taxon>
        <taxon>Glomeromycetes</taxon>
        <taxon>Glomerales</taxon>
        <taxon>Glomeraceae</taxon>
        <taxon>Rhizophagus</taxon>
    </lineage>
</organism>
<dbReference type="VEuPathDB" id="FungiDB:RhiirFUN_000606"/>
<protein>
    <recommendedName>
        <fullName evidence="4">VWFA domain-containing protein</fullName>
    </recommendedName>
</protein>
<comment type="subcellular location">
    <subcellularLocation>
        <location evidence="1">Secreted</location>
    </subcellularLocation>
</comment>
<dbReference type="PROSITE" id="PS50234">
    <property type="entry name" value="VWFA"/>
    <property type="match status" value="1"/>
</dbReference>
<sequence length="213" mass="23782">MEVDLCFVMDCTGSMGEYIEGAKDAIEKVVEYMAKLEPAIKIRVGFCGYRDHCDNPIRLQVFDFTYSCGEFKNYLSNVPARGGGGDGPEDVLGGLNAAVTKMTWRNTTRVLLHIGDYPPHGHQFDNPEDDYPGGDPYGLTEEQVLREMRSAEIHYFFGKITEYTDTMIKVFQSIIGEFPVFDIMSTPDPEGLVEKFFDAACSAINTAITLRGE</sequence>
<comment type="caution">
    <text evidence="5">The sequence shown here is derived from an EMBL/GenBank/DDBJ whole genome shotgun (WGS) entry which is preliminary data.</text>
</comment>
<name>A0A2I1H9K0_9GLOM</name>
<proteinExistence type="predicted"/>
<dbReference type="InterPro" id="IPR056861">
    <property type="entry name" value="HMCN1-like_VWA"/>
</dbReference>
<evidence type="ECO:0000256" key="1">
    <source>
        <dbReference type="ARBA" id="ARBA00004613"/>
    </source>
</evidence>
<evidence type="ECO:0000313" key="6">
    <source>
        <dbReference type="Proteomes" id="UP000234323"/>
    </source>
</evidence>
<dbReference type="Gene3D" id="3.40.50.410">
    <property type="entry name" value="von Willebrand factor, type A domain"/>
    <property type="match status" value="1"/>
</dbReference>
<gene>
    <name evidence="5" type="ORF">RhiirA4_427603</name>
</gene>
<evidence type="ECO:0000256" key="2">
    <source>
        <dbReference type="ARBA" id="ARBA00022525"/>
    </source>
</evidence>